<evidence type="ECO:0000256" key="3">
    <source>
        <dbReference type="SAM" id="SignalP"/>
    </source>
</evidence>
<dbReference type="STRING" id="946362.F2TVV3"/>
<dbReference type="PANTHER" id="PTHR46290">
    <property type="entry name" value="DI-N-ACETYLCHITOBIASE"/>
    <property type="match status" value="1"/>
</dbReference>
<dbReference type="Proteomes" id="UP000007799">
    <property type="component" value="Unassembled WGS sequence"/>
</dbReference>
<dbReference type="RefSeq" id="XP_004998770.1">
    <property type="nucleotide sequence ID" value="XM_004998713.1"/>
</dbReference>
<name>F2TVV3_SALR5</name>
<evidence type="ECO:0000259" key="4">
    <source>
        <dbReference type="PROSITE" id="PS51910"/>
    </source>
</evidence>
<dbReference type="KEGG" id="sre:PTSG_00221"/>
<sequence length="251" mass="27826">MMMMSVNVVLLLLLVAVVVIGSSTQHAAAAAPTAACPCQDASLCKPIQGQRPEIFGFTAQYWRQFNFSLATTIAWSDDPDLVCHAHAHGVRVVLQQYMDIGVPADKIVLGLPWYGYDYPCLNGGNASARYCEIKRVPFRGAPCSDAAGTERGYGDLWQVIHNSSAPTTPVMYDDLLVSKYFNYRHTDGTLHQVVWFDDPSTLQQKFALAKTMGLRGVGVWNFDLLDYSTNDPRVHAATRDMWNAFNAFLQP</sequence>
<dbReference type="Gene3D" id="3.20.20.80">
    <property type="entry name" value="Glycosidases"/>
    <property type="match status" value="1"/>
</dbReference>
<dbReference type="PANTHER" id="PTHR46290:SF1">
    <property type="entry name" value="DI-N-ACETYLCHITOBIASE"/>
    <property type="match status" value="1"/>
</dbReference>
<keyword evidence="2" id="KW-0326">Glycosidase</keyword>
<organism evidence="6">
    <name type="scientific">Salpingoeca rosetta (strain ATCC 50818 / BSB-021)</name>
    <dbReference type="NCBI Taxonomy" id="946362"/>
    <lineage>
        <taxon>Eukaryota</taxon>
        <taxon>Choanoflagellata</taxon>
        <taxon>Craspedida</taxon>
        <taxon>Salpingoecidae</taxon>
        <taxon>Salpingoeca</taxon>
    </lineage>
</organism>
<keyword evidence="3" id="KW-0732">Signal</keyword>
<dbReference type="PROSITE" id="PS51910">
    <property type="entry name" value="GH18_2"/>
    <property type="match status" value="1"/>
</dbReference>
<dbReference type="eggNOG" id="KOG2806">
    <property type="taxonomic scope" value="Eukaryota"/>
</dbReference>
<evidence type="ECO:0000256" key="2">
    <source>
        <dbReference type="ARBA" id="ARBA00023295"/>
    </source>
</evidence>
<keyword evidence="1" id="KW-0378">Hydrolase</keyword>
<dbReference type="GeneID" id="16067461"/>
<dbReference type="InterPro" id="IPR017853">
    <property type="entry name" value="GH"/>
</dbReference>
<protein>
    <recommendedName>
        <fullName evidence="4">GH18 domain-containing protein</fullName>
    </recommendedName>
</protein>
<dbReference type="GO" id="GO:0016798">
    <property type="term" value="F:hydrolase activity, acting on glycosyl bonds"/>
    <property type="evidence" value="ECO:0007669"/>
    <property type="project" value="UniProtKB-KW"/>
</dbReference>
<dbReference type="InterPro" id="IPR051887">
    <property type="entry name" value="GH18_Domain-Containing"/>
</dbReference>
<dbReference type="OrthoDB" id="73875at2759"/>
<keyword evidence="6" id="KW-1185">Reference proteome</keyword>
<dbReference type="GO" id="GO:0005615">
    <property type="term" value="C:extracellular space"/>
    <property type="evidence" value="ECO:0007669"/>
    <property type="project" value="TreeGrafter"/>
</dbReference>
<dbReference type="InterPro" id="IPR029070">
    <property type="entry name" value="Chitinase_insertion_sf"/>
</dbReference>
<gene>
    <name evidence="5" type="ORF">PTSG_00221</name>
</gene>
<feature type="signal peptide" evidence="3">
    <location>
        <begin position="1"/>
        <end position="21"/>
    </location>
</feature>
<dbReference type="GO" id="GO:0009313">
    <property type="term" value="P:oligosaccharide catabolic process"/>
    <property type="evidence" value="ECO:0007669"/>
    <property type="project" value="TreeGrafter"/>
</dbReference>
<dbReference type="Gene3D" id="3.10.50.10">
    <property type="match status" value="1"/>
</dbReference>
<dbReference type="EMBL" id="GL832955">
    <property type="protein sequence ID" value="EGD72199.1"/>
    <property type="molecule type" value="Genomic_DNA"/>
</dbReference>
<dbReference type="InterPro" id="IPR001223">
    <property type="entry name" value="Glyco_hydro18_cat"/>
</dbReference>
<evidence type="ECO:0000313" key="6">
    <source>
        <dbReference type="Proteomes" id="UP000007799"/>
    </source>
</evidence>
<proteinExistence type="predicted"/>
<reference evidence="5" key="1">
    <citation type="submission" date="2009-08" db="EMBL/GenBank/DDBJ databases">
        <title>Annotation of Salpingoeca rosetta.</title>
        <authorList>
            <consortium name="The Broad Institute Genome Sequencing Platform"/>
            <person name="Russ C."/>
            <person name="Cuomo C."/>
            <person name="Burger G."/>
            <person name="Gray M.W."/>
            <person name="Holland P.W.H."/>
            <person name="King N."/>
            <person name="Lang F.B.F."/>
            <person name="Roger A.J."/>
            <person name="Ruiz-Trillo I."/>
            <person name="Young S.K."/>
            <person name="Zeng Q."/>
            <person name="Gargeya S."/>
            <person name="Alvarado L."/>
            <person name="Berlin A."/>
            <person name="Chapman S.B."/>
            <person name="Chen Z."/>
            <person name="Freedman E."/>
            <person name="Gellesch M."/>
            <person name="Goldberg J."/>
            <person name="Griggs A."/>
            <person name="Gujja S."/>
            <person name="Heilman E."/>
            <person name="Heiman D."/>
            <person name="Howarth C."/>
            <person name="Mehta T."/>
            <person name="Neiman D."/>
            <person name="Pearson M."/>
            <person name="Roberts A."/>
            <person name="Saif S."/>
            <person name="Shea T."/>
            <person name="Shenoy N."/>
            <person name="Sisk P."/>
            <person name="Stolte C."/>
            <person name="Sykes S."/>
            <person name="White J."/>
            <person name="Yandava C."/>
            <person name="Haas B."/>
            <person name="Nusbaum C."/>
            <person name="Birren B."/>
        </authorList>
    </citation>
    <scope>NUCLEOTIDE SEQUENCE [LARGE SCALE GENOMIC DNA]</scope>
    <source>
        <strain evidence="5">ATCC 50818</strain>
    </source>
</reference>
<dbReference type="SUPFAM" id="SSF51445">
    <property type="entry name" value="(Trans)glycosidases"/>
    <property type="match status" value="1"/>
</dbReference>
<accession>F2TVV3</accession>
<evidence type="ECO:0000256" key="1">
    <source>
        <dbReference type="ARBA" id="ARBA00022801"/>
    </source>
</evidence>
<dbReference type="Pfam" id="PF00704">
    <property type="entry name" value="Glyco_hydro_18"/>
    <property type="match status" value="1"/>
</dbReference>
<dbReference type="InParanoid" id="F2TVV3"/>
<feature type="domain" description="GH18" evidence="4">
    <location>
        <begin position="1"/>
        <end position="251"/>
    </location>
</feature>
<feature type="chain" id="PRO_5003288166" description="GH18 domain-containing protein" evidence="3">
    <location>
        <begin position="22"/>
        <end position="251"/>
    </location>
</feature>
<evidence type="ECO:0000313" key="5">
    <source>
        <dbReference type="EMBL" id="EGD72199.1"/>
    </source>
</evidence>
<dbReference type="AlphaFoldDB" id="F2TVV3"/>
<dbReference type="OMA" id="GNENDYA"/>